<gene>
    <name evidence="2" type="ORF">GCM10009759_64810</name>
</gene>
<dbReference type="EMBL" id="BAAANS010000060">
    <property type="protein sequence ID" value="GAA2117951.1"/>
    <property type="molecule type" value="Genomic_DNA"/>
</dbReference>
<dbReference type="Pfam" id="PF14200">
    <property type="entry name" value="RicinB_lectin_2"/>
    <property type="match status" value="1"/>
</dbReference>
<sequence length="112" mass="12411">MKSLYQFVDTKSGYCLDLPGYESATAGSRVSIYPCNSQPWNDNQEWYLEDATGNLEYEIVNYKNGLCLDVAGWAGDAGNKANDVPLTVYTCENGGWGGDTPGYDDHLWRLVP</sequence>
<name>A0ABP5JP21_9ACTN</name>
<evidence type="ECO:0000313" key="2">
    <source>
        <dbReference type="EMBL" id="GAA2117951.1"/>
    </source>
</evidence>
<dbReference type="SUPFAM" id="SSF50370">
    <property type="entry name" value="Ricin B-like lectins"/>
    <property type="match status" value="1"/>
</dbReference>
<dbReference type="InterPro" id="IPR035992">
    <property type="entry name" value="Ricin_B-like_lectins"/>
</dbReference>
<reference evidence="3" key="1">
    <citation type="journal article" date="2019" name="Int. J. Syst. Evol. Microbiol.">
        <title>The Global Catalogue of Microorganisms (GCM) 10K type strain sequencing project: providing services to taxonomists for standard genome sequencing and annotation.</title>
        <authorList>
            <consortium name="The Broad Institute Genomics Platform"/>
            <consortium name="The Broad Institute Genome Sequencing Center for Infectious Disease"/>
            <person name="Wu L."/>
            <person name="Ma J."/>
        </authorList>
    </citation>
    <scope>NUCLEOTIDE SEQUENCE [LARGE SCALE GENOMIC DNA]</scope>
    <source>
        <strain evidence="3">JCM 14559</strain>
    </source>
</reference>
<proteinExistence type="predicted"/>
<keyword evidence="3" id="KW-1185">Reference proteome</keyword>
<evidence type="ECO:0000313" key="3">
    <source>
        <dbReference type="Proteomes" id="UP001500897"/>
    </source>
</evidence>
<accession>A0ABP5JP21</accession>
<organism evidence="2 3">
    <name type="scientific">Kitasatospora saccharophila</name>
    <dbReference type="NCBI Taxonomy" id="407973"/>
    <lineage>
        <taxon>Bacteria</taxon>
        <taxon>Bacillati</taxon>
        <taxon>Actinomycetota</taxon>
        <taxon>Actinomycetes</taxon>
        <taxon>Kitasatosporales</taxon>
        <taxon>Streptomycetaceae</taxon>
        <taxon>Kitasatospora</taxon>
    </lineage>
</organism>
<feature type="domain" description="Ricin B lectin" evidence="1">
    <location>
        <begin position="4"/>
        <end position="79"/>
    </location>
</feature>
<dbReference type="InterPro" id="IPR000772">
    <property type="entry name" value="Ricin_B_lectin"/>
</dbReference>
<protein>
    <recommendedName>
        <fullName evidence="1">Ricin B lectin domain-containing protein</fullName>
    </recommendedName>
</protein>
<dbReference type="Gene3D" id="2.80.10.50">
    <property type="match status" value="1"/>
</dbReference>
<dbReference type="PROSITE" id="PS50231">
    <property type="entry name" value="RICIN_B_LECTIN"/>
    <property type="match status" value="1"/>
</dbReference>
<comment type="caution">
    <text evidence="2">The sequence shown here is derived from an EMBL/GenBank/DDBJ whole genome shotgun (WGS) entry which is preliminary data.</text>
</comment>
<dbReference type="CDD" id="cd00161">
    <property type="entry name" value="beta-trefoil_Ricin-like"/>
    <property type="match status" value="1"/>
</dbReference>
<evidence type="ECO:0000259" key="1">
    <source>
        <dbReference type="Pfam" id="PF14200"/>
    </source>
</evidence>
<dbReference type="Proteomes" id="UP001500897">
    <property type="component" value="Unassembled WGS sequence"/>
</dbReference>